<dbReference type="InterPro" id="IPR040213">
    <property type="entry name" value="GIR2-like"/>
</dbReference>
<dbReference type="GO" id="GO:0051246">
    <property type="term" value="P:regulation of protein metabolic process"/>
    <property type="evidence" value="ECO:0007669"/>
    <property type="project" value="UniProtKB-ARBA"/>
</dbReference>
<dbReference type="FunFam" id="3.10.110.10:FF:000050">
    <property type="entry name" value="eIF-2-alpha kinase GCN2"/>
    <property type="match status" value="1"/>
</dbReference>
<sequence length="118" mass="13517">MDYKEQQTQEIEALQAIYQEEELEVTCDEYPNISLRINLKSNQENESSSDFEVALVIELPENYPDVIPRISLEGIDELFSQERIQKTIELLENEAANNIGMVMVFSIVSALQVCFARA</sequence>
<proteinExistence type="predicted"/>
<dbReference type="InterPro" id="IPR006575">
    <property type="entry name" value="RWD_dom"/>
</dbReference>
<dbReference type="GO" id="GO:0033554">
    <property type="term" value="P:cellular response to stress"/>
    <property type="evidence" value="ECO:0007669"/>
    <property type="project" value="UniProtKB-ARBA"/>
</dbReference>
<dbReference type="PROSITE" id="PS50908">
    <property type="entry name" value="RWD"/>
    <property type="match status" value="1"/>
</dbReference>
<accession>A0A0B1SIP6</accession>
<protein>
    <submittedName>
        <fullName evidence="2">RWD domain protein</fullName>
    </submittedName>
</protein>
<evidence type="ECO:0000313" key="2">
    <source>
        <dbReference type="EMBL" id="KHJ84794.1"/>
    </source>
</evidence>
<dbReference type="EMBL" id="KN566737">
    <property type="protein sequence ID" value="KHJ84794.1"/>
    <property type="molecule type" value="Genomic_DNA"/>
</dbReference>
<keyword evidence="3" id="KW-1185">Reference proteome</keyword>
<dbReference type="PANTHER" id="PTHR12292">
    <property type="entry name" value="RWD DOMAIN-CONTAINING PROTEIN"/>
    <property type="match status" value="1"/>
</dbReference>
<dbReference type="InterPro" id="IPR016135">
    <property type="entry name" value="UBQ-conjugating_enzyme/RWD"/>
</dbReference>
<evidence type="ECO:0000259" key="1">
    <source>
        <dbReference type="PROSITE" id="PS50908"/>
    </source>
</evidence>
<organism evidence="2 3">
    <name type="scientific">Oesophagostomum dentatum</name>
    <name type="common">Nodular worm</name>
    <dbReference type="NCBI Taxonomy" id="61180"/>
    <lineage>
        <taxon>Eukaryota</taxon>
        <taxon>Metazoa</taxon>
        <taxon>Ecdysozoa</taxon>
        <taxon>Nematoda</taxon>
        <taxon>Chromadorea</taxon>
        <taxon>Rhabditida</taxon>
        <taxon>Rhabditina</taxon>
        <taxon>Rhabditomorpha</taxon>
        <taxon>Strongyloidea</taxon>
        <taxon>Strongylidae</taxon>
        <taxon>Oesophagostomum</taxon>
    </lineage>
</organism>
<dbReference type="Pfam" id="PF05773">
    <property type="entry name" value="RWD"/>
    <property type="match status" value="1"/>
</dbReference>
<dbReference type="SUPFAM" id="SSF54495">
    <property type="entry name" value="UBC-like"/>
    <property type="match status" value="1"/>
</dbReference>
<reference evidence="2 3" key="1">
    <citation type="submission" date="2014-03" db="EMBL/GenBank/DDBJ databases">
        <title>Draft genome of the hookworm Oesophagostomum dentatum.</title>
        <authorList>
            <person name="Mitreva M."/>
        </authorList>
    </citation>
    <scope>NUCLEOTIDE SEQUENCE [LARGE SCALE GENOMIC DNA]</scope>
    <source>
        <strain evidence="2 3">OD-Hann</strain>
    </source>
</reference>
<dbReference type="Proteomes" id="UP000053660">
    <property type="component" value="Unassembled WGS sequence"/>
</dbReference>
<dbReference type="SMART" id="SM00591">
    <property type="entry name" value="RWD"/>
    <property type="match status" value="1"/>
</dbReference>
<dbReference type="AlphaFoldDB" id="A0A0B1SIP6"/>
<dbReference type="OrthoDB" id="277175at2759"/>
<feature type="domain" description="RWD" evidence="1">
    <location>
        <begin position="9"/>
        <end position="118"/>
    </location>
</feature>
<dbReference type="GO" id="GO:0010468">
    <property type="term" value="P:regulation of gene expression"/>
    <property type="evidence" value="ECO:0007669"/>
    <property type="project" value="UniProtKB-ARBA"/>
</dbReference>
<gene>
    <name evidence="2" type="ORF">OESDEN_15487</name>
</gene>
<name>A0A0B1SIP6_OESDE</name>
<evidence type="ECO:0000313" key="3">
    <source>
        <dbReference type="Proteomes" id="UP000053660"/>
    </source>
</evidence>
<dbReference type="Gene3D" id="3.10.110.10">
    <property type="entry name" value="Ubiquitin Conjugating Enzyme"/>
    <property type="match status" value="1"/>
</dbReference>
<dbReference type="GO" id="GO:0009893">
    <property type="term" value="P:positive regulation of metabolic process"/>
    <property type="evidence" value="ECO:0007669"/>
    <property type="project" value="UniProtKB-ARBA"/>
</dbReference>